<keyword evidence="6 16" id="KW-0808">Transferase</keyword>
<dbReference type="GO" id="GO:0000287">
    <property type="term" value="F:magnesium ion binding"/>
    <property type="evidence" value="ECO:0007669"/>
    <property type="project" value="InterPro"/>
</dbReference>
<dbReference type="PANTHER" id="PTHR38096:SF1">
    <property type="entry name" value="ENTEROBACTIN SYNTHASE COMPONENT D"/>
    <property type="match status" value="1"/>
</dbReference>
<dbReference type="GO" id="GO:0009239">
    <property type="term" value="P:enterobactin biosynthetic process"/>
    <property type="evidence" value="ECO:0007669"/>
    <property type="project" value="UniProtKB-KW"/>
</dbReference>
<feature type="binding site" evidence="12">
    <location>
        <begin position="87"/>
        <end position="88"/>
    </location>
    <ligand>
        <name>CoA</name>
        <dbReference type="ChEBI" id="CHEBI:57287"/>
    </ligand>
</feature>
<dbReference type="InterPro" id="IPR008278">
    <property type="entry name" value="4-PPantetheinyl_Trfase_dom"/>
</dbReference>
<evidence type="ECO:0000256" key="8">
    <source>
        <dbReference type="ARBA" id="ARBA00029894"/>
    </source>
</evidence>
<evidence type="ECO:0000256" key="6">
    <source>
        <dbReference type="ARBA" id="ARBA00022679"/>
    </source>
</evidence>
<dbReference type="Pfam" id="PF01648">
    <property type="entry name" value="ACPS"/>
    <property type="match status" value="1"/>
</dbReference>
<evidence type="ECO:0000256" key="7">
    <source>
        <dbReference type="ARBA" id="ARBA00023191"/>
    </source>
</evidence>
<keyword evidence="13" id="KW-0460">Magnesium</keyword>
<dbReference type="SUPFAM" id="SSF56214">
    <property type="entry name" value="4'-phosphopantetheinyl transferase"/>
    <property type="match status" value="1"/>
</dbReference>
<evidence type="ECO:0000256" key="5">
    <source>
        <dbReference type="ARBA" id="ARBA00019087"/>
    </source>
</evidence>
<dbReference type="InterPro" id="IPR041354">
    <property type="entry name" value="4PPT_N"/>
</dbReference>
<evidence type="ECO:0000256" key="13">
    <source>
        <dbReference type="PIRSR" id="PIRSR603542-2"/>
    </source>
</evidence>
<dbReference type="GO" id="GO:0009366">
    <property type="term" value="C:enterobactin synthetase complex"/>
    <property type="evidence" value="ECO:0007669"/>
    <property type="project" value="InterPro"/>
</dbReference>
<dbReference type="AlphaFoldDB" id="A0AAE3VE64"/>
<dbReference type="Proteomes" id="UP001238163">
    <property type="component" value="Unassembled WGS sequence"/>
</dbReference>
<evidence type="ECO:0000259" key="14">
    <source>
        <dbReference type="Pfam" id="PF01648"/>
    </source>
</evidence>
<feature type="binding site" evidence="12">
    <location>
        <position position="156"/>
    </location>
    <ligand>
        <name>CoA</name>
        <dbReference type="ChEBI" id="CHEBI:57287"/>
    </ligand>
</feature>
<dbReference type="GO" id="GO:0008897">
    <property type="term" value="F:holo-[acyl-carrier-protein] synthase activity"/>
    <property type="evidence" value="ECO:0007669"/>
    <property type="project" value="InterPro"/>
</dbReference>
<feature type="domain" description="4'-phosphopantetheinyl transferase" evidence="14">
    <location>
        <begin position="105"/>
        <end position="192"/>
    </location>
</feature>
<comment type="catalytic activity">
    <reaction evidence="11">
        <text>apo-[peptidyl-carrier protein] + CoA = holo-[peptidyl-carrier protein] + adenosine 3',5'-bisphosphate + H(+)</text>
        <dbReference type="Rhea" id="RHEA:46228"/>
        <dbReference type="Rhea" id="RHEA-COMP:11479"/>
        <dbReference type="Rhea" id="RHEA-COMP:11480"/>
        <dbReference type="ChEBI" id="CHEBI:15378"/>
        <dbReference type="ChEBI" id="CHEBI:29999"/>
        <dbReference type="ChEBI" id="CHEBI:57287"/>
        <dbReference type="ChEBI" id="CHEBI:58343"/>
        <dbReference type="ChEBI" id="CHEBI:64479"/>
    </reaction>
</comment>
<feature type="binding site" evidence="12">
    <location>
        <position position="160"/>
    </location>
    <ligand>
        <name>CoA</name>
        <dbReference type="ChEBI" id="CHEBI:57287"/>
    </ligand>
</feature>
<accession>A0AAE3VE64</accession>
<reference evidence="16" key="1">
    <citation type="submission" date="2023-07" db="EMBL/GenBank/DDBJ databases">
        <title>Genomic Encyclopedia of Type Strains, Phase IV (KMG-IV): sequencing the most valuable type-strain genomes for metagenomic binning, comparative biology and taxonomic classification.</title>
        <authorList>
            <person name="Goeker M."/>
        </authorList>
    </citation>
    <scope>NUCLEOTIDE SEQUENCE</scope>
    <source>
        <strain evidence="16">DSM 24202</strain>
    </source>
</reference>
<feature type="domain" description="4'-phosphopantetheinyl transferase N-terminal" evidence="15">
    <location>
        <begin position="32"/>
        <end position="98"/>
    </location>
</feature>
<feature type="binding site" evidence="12">
    <location>
        <position position="170"/>
    </location>
    <ligand>
        <name>CoA</name>
        <dbReference type="ChEBI" id="CHEBI:57287"/>
    </ligand>
</feature>
<name>A0AAE3VE64_9BACT</name>
<feature type="binding site" evidence="13">
    <location>
        <position position="111"/>
    </location>
    <ligand>
        <name>Mg(2+)</name>
        <dbReference type="ChEBI" id="CHEBI:18420"/>
    </ligand>
</feature>
<dbReference type="Pfam" id="PF17837">
    <property type="entry name" value="4PPT_N"/>
    <property type="match status" value="1"/>
</dbReference>
<gene>
    <name evidence="16" type="ORF">J3R75_000919</name>
</gene>
<evidence type="ECO:0000259" key="15">
    <source>
        <dbReference type="Pfam" id="PF17837"/>
    </source>
</evidence>
<dbReference type="EMBL" id="JAUSVL010000001">
    <property type="protein sequence ID" value="MDQ0288812.1"/>
    <property type="molecule type" value="Genomic_DNA"/>
</dbReference>
<evidence type="ECO:0000256" key="12">
    <source>
        <dbReference type="PIRSR" id="PIRSR603542-1"/>
    </source>
</evidence>
<comment type="similarity">
    <text evidence="3">Belongs to the P-Pant transferase superfamily. EntD family.</text>
</comment>
<comment type="cofactor">
    <cofactor evidence="13">
        <name>Mg(2+)</name>
        <dbReference type="ChEBI" id="CHEBI:18420"/>
    </cofactor>
</comment>
<proteinExistence type="inferred from homology"/>
<evidence type="ECO:0000256" key="1">
    <source>
        <dbReference type="ARBA" id="ARBA00003937"/>
    </source>
</evidence>
<evidence type="ECO:0000256" key="3">
    <source>
        <dbReference type="ARBA" id="ARBA00008342"/>
    </source>
</evidence>
<sequence length="218" mass="24164">MRAMDVFTGLPDWLRLECQPIDQLQGDLFPEESQQLARAVPKRRREFTAGRTLARRLLVQAGYPAGAIPADASRCPRWPEGVAGSISHSESQCAAALASLHDCRSIGVDLESIGAVTPDLWPYVFTPAEQQVLQTTTIASPETAKLQATLGFSAKEAFFKSQYPLTKLWLDFPQAEIRQLSARSFTLELTETLPELPRTVSGLFWPVPGQQLLTLLWL</sequence>
<dbReference type="InterPro" id="IPR037143">
    <property type="entry name" value="4-PPantetheinyl_Trfase_dom_sf"/>
</dbReference>
<dbReference type="GO" id="GO:0005886">
    <property type="term" value="C:plasma membrane"/>
    <property type="evidence" value="ECO:0007669"/>
    <property type="project" value="TreeGrafter"/>
</dbReference>
<keyword evidence="7" id="KW-0259">Enterobactin biosynthesis</keyword>
<protein>
    <recommendedName>
        <fullName evidence="5">Enterobactin synthase component D</fullName>
    </recommendedName>
    <alternativeName>
        <fullName evidence="8">4'-phosphopantetheinyl transferase EntD</fullName>
    </alternativeName>
    <alternativeName>
        <fullName evidence="9">Enterochelin synthase D</fullName>
    </alternativeName>
</protein>
<comment type="catalytic activity">
    <reaction evidence="10">
        <text>apo-[aryl-carrier protein] + CoA = holo-[aryl-carrier protein] + adenosine 3',5'-bisphosphate + H(+)</text>
        <dbReference type="Rhea" id="RHEA:48404"/>
        <dbReference type="Rhea" id="RHEA-COMP:15903"/>
        <dbReference type="Rhea" id="RHEA-COMP:17557"/>
        <dbReference type="ChEBI" id="CHEBI:15378"/>
        <dbReference type="ChEBI" id="CHEBI:29999"/>
        <dbReference type="ChEBI" id="CHEBI:57287"/>
        <dbReference type="ChEBI" id="CHEBI:58343"/>
        <dbReference type="ChEBI" id="CHEBI:64479"/>
    </reaction>
</comment>
<dbReference type="Gene3D" id="3.90.470.20">
    <property type="entry name" value="4'-phosphopantetheinyl transferase domain"/>
    <property type="match status" value="1"/>
</dbReference>
<evidence type="ECO:0000313" key="17">
    <source>
        <dbReference type="Proteomes" id="UP001238163"/>
    </source>
</evidence>
<dbReference type="InterPro" id="IPR003542">
    <property type="entry name" value="Enbac_synth_compD-like"/>
</dbReference>
<feature type="binding site" evidence="12">
    <location>
        <position position="51"/>
    </location>
    <ligand>
        <name>CoA</name>
        <dbReference type="ChEBI" id="CHEBI:57287"/>
    </ligand>
</feature>
<evidence type="ECO:0000256" key="4">
    <source>
        <dbReference type="ARBA" id="ARBA00011503"/>
    </source>
</evidence>
<dbReference type="RefSeq" id="WP_307260145.1">
    <property type="nucleotide sequence ID" value="NZ_JAUSVL010000001.1"/>
</dbReference>
<dbReference type="PANTHER" id="PTHR38096">
    <property type="entry name" value="ENTEROBACTIN SYNTHASE COMPONENT D"/>
    <property type="match status" value="1"/>
</dbReference>
<feature type="binding site" evidence="12">
    <location>
        <position position="109"/>
    </location>
    <ligand>
        <name>CoA</name>
        <dbReference type="ChEBI" id="CHEBI:57287"/>
    </ligand>
</feature>
<keyword evidence="13" id="KW-0479">Metal-binding</keyword>
<evidence type="ECO:0000256" key="9">
    <source>
        <dbReference type="ARBA" id="ARBA00031996"/>
    </source>
</evidence>
<keyword evidence="17" id="KW-1185">Reference proteome</keyword>
<feature type="binding site" evidence="12">
    <location>
        <position position="43"/>
    </location>
    <ligand>
        <name>CoA</name>
        <dbReference type="ChEBI" id="CHEBI:57287"/>
    </ligand>
</feature>
<comment type="subunit">
    <text evidence="4">EntB, EntD, EntE, and EntF form a multienzyme complex called enterobactin synthase.</text>
</comment>
<evidence type="ECO:0000256" key="2">
    <source>
        <dbReference type="ARBA" id="ARBA00004993"/>
    </source>
</evidence>
<evidence type="ECO:0000256" key="11">
    <source>
        <dbReference type="ARBA" id="ARBA00049191"/>
    </source>
</evidence>
<feature type="binding site" evidence="13">
    <location>
        <position position="109"/>
    </location>
    <ligand>
        <name>Mg(2+)</name>
        <dbReference type="ChEBI" id="CHEBI:18420"/>
    </ligand>
</feature>
<comment type="caution">
    <text evidence="16">The sequence shown here is derived from an EMBL/GenBank/DDBJ whole genome shotgun (WGS) entry which is preliminary data.</text>
</comment>
<comment type="function">
    <text evidence="1">Involved in the biosynthesis of the siderophore enterobactin (enterochelin), which is a macrocyclic trimeric lactone of N-(2,3-dihydroxybenzoyl)-serine. The serine trilactone serves as a scaffolding for the three catechol functionalities that provide hexadentate coordination for the tightly ligated iron(2+) atoms. Plays an essential role in the assembly of the enterobactin by catalyzing the transfer of the 4'-phosphopantetheine (Ppant) moiety from coenzyme A to the apo-domains of both EntB (ArCP domain) and EntF (PCP domain) to yield their holo-forms which make them competent for the activation of 2,3-dihydroxybenzoate (DHB) and L-serine, respectively.</text>
</comment>
<organism evidence="16 17">
    <name type="scientific">Oligosphaera ethanolica</name>
    <dbReference type="NCBI Taxonomy" id="760260"/>
    <lineage>
        <taxon>Bacteria</taxon>
        <taxon>Pseudomonadati</taxon>
        <taxon>Lentisphaerota</taxon>
        <taxon>Oligosphaeria</taxon>
        <taxon>Oligosphaerales</taxon>
        <taxon>Oligosphaeraceae</taxon>
        <taxon>Oligosphaera</taxon>
    </lineage>
</organism>
<evidence type="ECO:0000313" key="16">
    <source>
        <dbReference type="EMBL" id="MDQ0288812.1"/>
    </source>
</evidence>
<evidence type="ECO:0000256" key="10">
    <source>
        <dbReference type="ARBA" id="ARBA00049176"/>
    </source>
</evidence>
<dbReference type="PRINTS" id="PR01399">
    <property type="entry name" value="ENTSNTHTASED"/>
</dbReference>
<comment type="pathway">
    <text evidence="2">Siderophore biosynthesis; enterobactin biosynthesis.</text>
</comment>